<sequence>MLDRGDSTVQLGLEPGTILDPPAPGDWPAALRLLDGRTPYAEVSARTGVAAAALTEVVDQLGRLGLLTRPDSPAPPGDRVRLIGAGAIGLAVAEAYLLAEAGELQVVDPEPPDHALYPDVRPTAAESLTAHLRARRLGPVRVGAHWYDEQSAGHDLTVVASDTLECDRALTDTLLRQDRAHLLVRPLPDGVLIGPLVVPGQTCCTRCTDLVRRSDPAWPHLLAQLSRLRVRPGGDLLGWAAATVVQQVRAWSMTGAAETLGATVELRRDTWTLQQRRWPQHPDCGCAGWD</sequence>
<dbReference type="SUPFAM" id="SSF69572">
    <property type="entry name" value="Activating enzymes of the ubiquitin-like proteins"/>
    <property type="match status" value="1"/>
</dbReference>
<dbReference type="AlphaFoldDB" id="A0A255GUK6"/>
<accession>A0A255GUK6</accession>
<dbReference type="Gene3D" id="3.40.50.720">
    <property type="entry name" value="NAD(P)-binding Rossmann-like Domain"/>
    <property type="match status" value="1"/>
</dbReference>
<protein>
    <recommendedName>
        <fullName evidence="3">Bacteriocin biosynthesis cyclodehydratase domain-containing protein</fullName>
    </recommendedName>
</protein>
<name>A0A255GUK6_9ACTN</name>
<keyword evidence="2" id="KW-1185">Reference proteome</keyword>
<dbReference type="EMBL" id="NMVQ01000034">
    <property type="protein sequence ID" value="OYO19377.1"/>
    <property type="molecule type" value="Genomic_DNA"/>
</dbReference>
<evidence type="ECO:0000313" key="2">
    <source>
        <dbReference type="Proteomes" id="UP000216311"/>
    </source>
</evidence>
<organism evidence="1 2">
    <name type="scientific">Enemella dayhoffiae</name>
    <dbReference type="NCBI Taxonomy" id="2016507"/>
    <lineage>
        <taxon>Bacteria</taxon>
        <taxon>Bacillati</taxon>
        <taxon>Actinomycetota</taxon>
        <taxon>Actinomycetes</taxon>
        <taxon>Propionibacteriales</taxon>
        <taxon>Propionibacteriaceae</taxon>
        <taxon>Enemella</taxon>
    </lineage>
</organism>
<dbReference type="Proteomes" id="UP000216311">
    <property type="component" value="Unassembled WGS sequence"/>
</dbReference>
<evidence type="ECO:0000313" key="1">
    <source>
        <dbReference type="EMBL" id="OYO19377.1"/>
    </source>
</evidence>
<dbReference type="InterPro" id="IPR035985">
    <property type="entry name" value="Ubiquitin-activating_enz"/>
</dbReference>
<proteinExistence type="predicted"/>
<evidence type="ECO:0008006" key="3">
    <source>
        <dbReference type="Google" id="ProtNLM"/>
    </source>
</evidence>
<dbReference type="GO" id="GO:0008641">
    <property type="term" value="F:ubiquitin-like modifier activating enzyme activity"/>
    <property type="evidence" value="ECO:0007669"/>
    <property type="project" value="InterPro"/>
</dbReference>
<reference evidence="1 2" key="1">
    <citation type="submission" date="2017-07" db="EMBL/GenBank/DDBJ databases">
        <title>Draft whole genome sequences of clinical Proprionibacteriaceae strains.</title>
        <authorList>
            <person name="Bernier A.-M."/>
            <person name="Bernard K."/>
            <person name="Domingo M.-C."/>
        </authorList>
    </citation>
    <scope>NUCLEOTIDE SEQUENCE [LARGE SCALE GENOMIC DNA]</scope>
    <source>
        <strain evidence="1 2">NML 130396</strain>
    </source>
</reference>
<comment type="caution">
    <text evidence="1">The sequence shown here is derived from an EMBL/GenBank/DDBJ whole genome shotgun (WGS) entry which is preliminary data.</text>
</comment>
<gene>
    <name evidence="1" type="ORF">CGZ93_13535</name>
</gene>